<feature type="repeat" description="ANK" evidence="3">
    <location>
        <begin position="42"/>
        <end position="76"/>
    </location>
</feature>
<dbReference type="PROSITE" id="PS50297">
    <property type="entry name" value="ANK_REP_REGION"/>
    <property type="match status" value="1"/>
</dbReference>
<sequence>MEVRDHNDGMPLLRAVGRGDPCETFVRLLLEKGANIEARDINRKSPLCIGVALGAHAIDTITLLLENGADIEARDNDGRTPLLLAIIAHWGYAWEQGLSNTAVVKLLLEQGADIEVQDCDGTSAAEWDKEVGMTNRSRLFTMEPIQR</sequence>
<dbReference type="SMART" id="SM00248">
    <property type="entry name" value="ANK"/>
    <property type="match status" value="3"/>
</dbReference>
<dbReference type="PANTHER" id="PTHR24126">
    <property type="entry name" value="ANKYRIN REPEAT, PH AND SEC7 DOMAIN CONTAINING PROTEIN SECG-RELATED"/>
    <property type="match status" value="1"/>
</dbReference>
<dbReference type="Pfam" id="PF12796">
    <property type="entry name" value="Ank_2"/>
    <property type="match status" value="1"/>
</dbReference>
<protein>
    <submittedName>
        <fullName evidence="4">Heterokaryon incompatibility domain-containing protein</fullName>
    </submittedName>
</protein>
<keyword evidence="1" id="KW-0677">Repeat</keyword>
<name>A0ABR2V9Y9_9PEZI</name>
<accession>A0ABR2V9Y9</accession>
<dbReference type="PROSITE" id="PS50088">
    <property type="entry name" value="ANK_REPEAT"/>
    <property type="match status" value="3"/>
</dbReference>
<proteinExistence type="predicted"/>
<evidence type="ECO:0000313" key="4">
    <source>
        <dbReference type="EMBL" id="KAK9423687.1"/>
    </source>
</evidence>
<organism evidence="4 5">
    <name type="scientific">Seiridium unicorne</name>
    <dbReference type="NCBI Taxonomy" id="138068"/>
    <lineage>
        <taxon>Eukaryota</taxon>
        <taxon>Fungi</taxon>
        <taxon>Dikarya</taxon>
        <taxon>Ascomycota</taxon>
        <taxon>Pezizomycotina</taxon>
        <taxon>Sordariomycetes</taxon>
        <taxon>Xylariomycetidae</taxon>
        <taxon>Amphisphaeriales</taxon>
        <taxon>Sporocadaceae</taxon>
        <taxon>Seiridium</taxon>
    </lineage>
</organism>
<dbReference type="SUPFAM" id="SSF48403">
    <property type="entry name" value="Ankyrin repeat"/>
    <property type="match status" value="1"/>
</dbReference>
<evidence type="ECO:0000256" key="3">
    <source>
        <dbReference type="PROSITE-ProRule" id="PRU00023"/>
    </source>
</evidence>
<feature type="repeat" description="ANK" evidence="3">
    <location>
        <begin position="7"/>
        <end position="41"/>
    </location>
</feature>
<feature type="repeat" description="ANK" evidence="3">
    <location>
        <begin position="77"/>
        <end position="119"/>
    </location>
</feature>
<dbReference type="EMBL" id="JARVKF010000065">
    <property type="protein sequence ID" value="KAK9423687.1"/>
    <property type="molecule type" value="Genomic_DNA"/>
</dbReference>
<dbReference type="Proteomes" id="UP001408356">
    <property type="component" value="Unassembled WGS sequence"/>
</dbReference>
<dbReference type="InterPro" id="IPR002110">
    <property type="entry name" value="Ankyrin_rpt"/>
</dbReference>
<evidence type="ECO:0000313" key="5">
    <source>
        <dbReference type="Proteomes" id="UP001408356"/>
    </source>
</evidence>
<comment type="caution">
    <text evidence="4">The sequence shown here is derived from an EMBL/GenBank/DDBJ whole genome shotgun (WGS) entry which is preliminary data.</text>
</comment>
<gene>
    <name evidence="4" type="ORF">SUNI508_13964</name>
</gene>
<dbReference type="Gene3D" id="1.25.40.20">
    <property type="entry name" value="Ankyrin repeat-containing domain"/>
    <property type="match status" value="1"/>
</dbReference>
<keyword evidence="5" id="KW-1185">Reference proteome</keyword>
<dbReference type="InterPro" id="IPR036770">
    <property type="entry name" value="Ankyrin_rpt-contain_sf"/>
</dbReference>
<evidence type="ECO:0000256" key="2">
    <source>
        <dbReference type="ARBA" id="ARBA00023043"/>
    </source>
</evidence>
<reference evidence="4 5" key="1">
    <citation type="journal article" date="2024" name="J. Plant Pathol.">
        <title>Sequence and assembly of the genome of Seiridium unicorne, isolate CBS 538.82, causal agent of cypress canker disease.</title>
        <authorList>
            <person name="Scali E."/>
            <person name="Rocca G.D."/>
            <person name="Danti R."/>
            <person name="Garbelotto M."/>
            <person name="Barberini S."/>
            <person name="Baroncelli R."/>
            <person name="Emiliani G."/>
        </authorList>
    </citation>
    <scope>NUCLEOTIDE SEQUENCE [LARGE SCALE GENOMIC DNA]</scope>
    <source>
        <strain evidence="4 5">BM-138-508</strain>
    </source>
</reference>
<dbReference type="PANTHER" id="PTHR24126:SF14">
    <property type="entry name" value="ANK_REP_REGION DOMAIN-CONTAINING PROTEIN"/>
    <property type="match status" value="1"/>
</dbReference>
<keyword evidence="2 3" id="KW-0040">ANK repeat</keyword>
<evidence type="ECO:0000256" key="1">
    <source>
        <dbReference type="ARBA" id="ARBA00022737"/>
    </source>
</evidence>